<evidence type="ECO:0000256" key="5">
    <source>
        <dbReference type="ARBA" id="ARBA00022824"/>
    </source>
</evidence>
<keyword evidence="16" id="KW-1185">Reference proteome</keyword>
<evidence type="ECO:0000256" key="3">
    <source>
        <dbReference type="ARBA" id="ARBA00022729"/>
    </source>
</evidence>
<feature type="compositionally biased region" description="Basic and acidic residues" evidence="13">
    <location>
        <begin position="647"/>
        <end position="684"/>
    </location>
</feature>
<evidence type="ECO:0000256" key="9">
    <source>
        <dbReference type="ARBA" id="ARBA00023186"/>
    </source>
</evidence>
<keyword evidence="5" id="KW-0256">Endoplasmic reticulum</keyword>
<dbReference type="GO" id="GO:0003756">
    <property type="term" value="F:protein disulfide isomerase activity"/>
    <property type="evidence" value="ECO:0007669"/>
    <property type="project" value="Ensembl"/>
</dbReference>
<evidence type="ECO:0000256" key="1">
    <source>
        <dbReference type="ARBA" id="ARBA00006347"/>
    </source>
</evidence>
<dbReference type="CDD" id="cd02995">
    <property type="entry name" value="PDI_a_PDI_a'_C"/>
    <property type="match status" value="1"/>
</dbReference>
<evidence type="ECO:0000256" key="6">
    <source>
        <dbReference type="ARBA" id="ARBA00022871"/>
    </source>
</evidence>
<feature type="compositionally biased region" description="Basic and acidic residues" evidence="13">
    <location>
        <begin position="626"/>
        <end position="638"/>
    </location>
</feature>
<dbReference type="GO" id="GO:0008354">
    <property type="term" value="P:germ cell migration"/>
    <property type="evidence" value="ECO:0007669"/>
    <property type="project" value="Ensembl"/>
</dbReference>
<evidence type="ECO:0000256" key="11">
    <source>
        <dbReference type="ARBA" id="ARBA00056306"/>
    </source>
</evidence>
<name>A0A8C6G7C9_MUSSI</name>
<feature type="region of interest" description="Disordered" evidence="13">
    <location>
        <begin position="1"/>
        <end position="20"/>
    </location>
</feature>
<keyword evidence="9" id="KW-0143">Chaperone</keyword>
<comment type="function">
    <text evidence="11">Probable redox-inactive chaperone involved in spermatogenesis.</text>
</comment>
<keyword evidence="10" id="KW-0413">Isomerase</keyword>
<protein>
    <recommendedName>
        <fullName evidence="12">Protein disulfide-isomerase-like protein of the testis</fullName>
    </recommendedName>
</protein>
<evidence type="ECO:0000256" key="8">
    <source>
        <dbReference type="ARBA" id="ARBA00023180"/>
    </source>
</evidence>
<accession>A0A8C6G7C9</accession>
<dbReference type="Ensembl" id="ENSMSIT00000001889.1">
    <property type="protein sequence ID" value="ENSMSIP00000001470.1"/>
    <property type="gene ID" value="ENSMSIG00000001412.1"/>
</dbReference>
<dbReference type="InterPro" id="IPR013766">
    <property type="entry name" value="Thioredoxin_domain"/>
</dbReference>
<evidence type="ECO:0000256" key="2">
    <source>
        <dbReference type="ARBA" id="ARBA00022473"/>
    </source>
</evidence>
<reference evidence="15" key="1">
    <citation type="submission" date="2025-08" db="UniProtKB">
        <authorList>
            <consortium name="Ensembl"/>
        </authorList>
    </citation>
    <scope>IDENTIFICATION</scope>
</reference>
<dbReference type="InterPro" id="IPR036249">
    <property type="entry name" value="Thioredoxin-like_sf"/>
</dbReference>
<proteinExistence type="inferred from homology"/>
<dbReference type="Pfam" id="PF00085">
    <property type="entry name" value="Thioredoxin"/>
    <property type="match status" value="1"/>
</dbReference>
<reference evidence="15" key="2">
    <citation type="submission" date="2025-09" db="UniProtKB">
        <authorList>
            <consortium name="Ensembl"/>
        </authorList>
    </citation>
    <scope>IDENTIFICATION</scope>
</reference>
<dbReference type="GO" id="GO:0006457">
    <property type="term" value="P:protein folding"/>
    <property type="evidence" value="ECO:0007669"/>
    <property type="project" value="TreeGrafter"/>
</dbReference>
<keyword evidence="6" id="KW-0744">Spermatogenesis</keyword>
<dbReference type="PANTHER" id="PTHR18929">
    <property type="entry name" value="PROTEIN DISULFIDE ISOMERASE"/>
    <property type="match status" value="1"/>
</dbReference>
<feature type="region of interest" description="Disordered" evidence="13">
    <location>
        <begin position="626"/>
        <end position="684"/>
    </location>
</feature>
<sequence>MAHSSKAPSPGPLEPQNSEHSFRGSCDLHVLKQELPFCSWVSWAHSLADRSCSQHKRKLKAFSSDFCTLPDCHRADCPSSMWPDSPESNPAACRPSMELLWTPLLLVAACLSEVLGSPEIDTGINISQPLHILEDHNLMVLTPAGLTQTLNETRFLMVIFHNPSLKQSRKLAKELGKAAEIFGKGKNGLGFGKVDITKETELQQEFDITHAPELKLFFEGNRLKPISCKDVVESTALVVWLRRQISKKALLFNNSEEVADFVKSRPLVIVGFFQDLEEEVAELFYDTIKDFPELTFGAIQIKNSFGRFHVILDSVLVFKKGKIVKRQELINDSTNKDHLNQVIKQQLTGFVIELNPENKDLIYELNILNHMLLFISKSSEPYSTISRHYRQIAKEFQNKILFVLVNADEPKNKRIFEYFQISRVNVPSVQILNLSSDGRYKMPTDDINFESLKKFCNSFLSKTAKKHKASEEIPKYWDQGPVKKLVGKNFNVVVLDKEKDVFVMFYAPWSEKCRVLLPLLEELGIKYQNHSTVIIAKIDITANDIQLANPEQYPFFRLFPTDSQEAVMYKGEHTMKGFCDFLESHVKVRIEEEDELLYIEQNEEEEVLAEPEIQLIEKLPENPLLKIEDTSKQDRPVKESPVLDSISKPEERERRKETAEREEAAAQPKEQPKPERKLEVKEEL</sequence>
<feature type="domain" description="Thioredoxin" evidence="14">
    <location>
        <begin position="474"/>
        <end position="587"/>
    </location>
</feature>
<dbReference type="CDD" id="cd02981">
    <property type="entry name" value="PDI_b_family"/>
    <property type="match status" value="1"/>
</dbReference>
<dbReference type="Pfam" id="PF13848">
    <property type="entry name" value="Thioredoxin_6"/>
    <property type="match status" value="1"/>
</dbReference>
<evidence type="ECO:0000256" key="12">
    <source>
        <dbReference type="ARBA" id="ARBA00069082"/>
    </source>
</evidence>
<dbReference type="FunFam" id="3.40.30.10:FF:000191">
    <property type="entry name" value="Protein disulfide isomerase like, testis expressed"/>
    <property type="match status" value="1"/>
</dbReference>
<dbReference type="PROSITE" id="PS51352">
    <property type="entry name" value="THIOREDOXIN_2"/>
    <property type="match status" value="1"/>
</dbReference>
<evidence type="ECO:0000256" key="4">
    <source>
        <dbReference type="ARBA" id="ARBA00022782"/>
    </source>
</evidence>
<dbReference type="Proteomes" id="UP000694415">
    <property type="component" value="Unplaced"/>
</dbReference>
<dbReference type="FunFam" id="3.40.30.10:FF:000177">
    <property type="entry name" value="Protein disulfide isomerase like, testis expressed"/>
    <property type="match status" value="1"/>
</dbReference>
<keyword evidence="3" id="KW-0732">Signal</keyword>
<dbReference type="GO" id="GO:0007286">
    <property type="term" value="P:spermatid development"/>
    <property type="evidence" value="ECO:0007669"/>
    <property type="project" value="Ensembl"/>
</dbReference>
<dbReference type="PANTHER" id="PTHR18929:SF58">
    <property type="entry name" value="PROTEIN DISULFIDE-ISOMERASE-LIKE PROTEIN OF THE TESTIS"/>
    <property type="match status" value="1"/>
</dbReference>
<evidence type="ECO:0000256" key="10">
    <source>
        <dbReference type="ARBA" id="ARBA00023235"/>
    </source>
</evidence>
<keyword evidence="2" id="KW-0217">Developmental protein</keyword>
<comment type="similarity">
    <text evidence="1">Belongs to the protein disulfide isomerase family.</text>
</comment>
<evidence type="ECO:0000313" key="16">
    <source>
        <dbReference type="Proteomes" id="UP000694415"/>
    </source>
</evidence>
<dbReference type="AlphaFoldDB" id="A0A8C6G7C9"/>
<keyword evidence="4" id="KW-0221">Differentiation</keyword>
<dbReference type="GO" id="GO:0005783">
    <property type="term" value="C:endoplasmic reticulum"/>
    <property type="evidence" value="ECO:0007669"/>
    <property type="project" value="TreeGrafter"/>
</dbReference>
<dbReference type="FunFam" id="3.40.30.10:FF:000167">
    <property type="entry name" value="Protein disulfide isomerase like, testis expressed"/>
    <property type="match status" value="1"/>
</dbReference>
<dbReference type="CDD" id="cd02982">
    <property type="entry name" value="PDI_b'_family"/>
    <property type="match status" value="1"/>
</dbReference>
<dbReference type="CDD" id="cd02961">
    <property type="entry name" value="PDI_a_family"/>
    <property type="match status" value="1"/>
</dbReference>
<keyword evidence="8" id="KW-0325">Glycoprotein</keyword>
<evidence type="ECO:0000313" key="15">
    <source>
        <dbReference type="Ensembl" id="ENSMSIP00000001470.1"/>
    </source>
</evidence>
<dbReference type="Gene3D" id="3.40.30.10">
    <property type="entry name" value="Glutaredoxin"/>
    <property type="match status" value="4"/>
</dbReference>
<keyword evidence="7" id="KW-1015">Disulfide bond</keyword>
<organism evidence="15 16">
    <name type="scientific">Mus spicilegus</name>
    <name type="common">Mound-building mouse</name>
    <dbReference type="NCBI Taxonomy" id="10103"/>
    <lineage>
        <taxon>Eukaryota</taxon>
        <taxon>Metazoa</taxon>
        <taxon>Chordata</taxon>
        <taxon>Craniata</taxon>
        <taxon>Vertebrata</taxon>
        <taxon>Euteleostomi</taxon>
        <taxon>Mammalia</taxon>
        <taxon>Eutheria</taxon>
        <taxon>Euarchontoglires</taxon>
        <taxon>Glires</taxon>
        <taxon>Rodentia</taxon>
        <taxon>Myomorpha</taxon>
        <taxon>Muroidea</taxon>
        <taxon>Muridae</taxon>
        <taxon>Murinae</taxon>
        <taxon>Mus</taxon>
        <taxon>Mus</taxon>
    </lineage>
</organism>
<dbReference type="GeneTree" id="ENSGT00940000160939"/>
<evidence type="ECO:0000256" key="7">
    <source>
        <dbReference type="ARBA" id="ARBA00023157"/>
    </source>
</evidence>
<dbReference type="FunFam" id="3.40.30.10:FF:000209">
    <property type="entry name" value="Protein disulfide isomerase like, testis expressed"/>
    <property type="match status" value="1"/>
</dbReference>
<dbReference type="SUPFAM" id="SSF52833">
    <property type="entry name" value="Thioredoxin-like"/>
    <property type="match status" value="4"/>
</dbReference>
<evidence type="ECO:0000256" key="13">
    <source>
        <dbReference type="SAM" id="MobiDB-lite"/>
    </source>
</evidence>
<evidence type="ECO:0000259" key="14">
    <source>
        <dbReference type="PROSITE" id="PS51352"/>
    </source>
</evidence>